<gene>
    <name evidence="1" type="ORF">HJC23_010169</name>
</gene>
<comment type="caution">
    <text evidence="1">The sequence shown here is derived from an EMBL/GenBank/DDBJ whole genome shotgun (WGS) entry which is preliminary data.</text>
</comment>
<evidence type="ECO:0000313" key="1">
    <source>
        <dbReference type="EMBL" id="KAL3777365.1"/>
    </source>
</evidence>
<dbReference type="AlphaFoldDB" id="A0ABD3NMW7"/>
<evidence type="ECO:0000313" key="2">
    <source>
        <dbReference type="Proteomes" id="UP001516023"/>
    </source>
</evidence>
<name>A0ABD3NMW7_9STRA</name>
<keyword evidence="2" id="KW-1185">Reference proteome</keyword>
<protein>
    <submittedName>
        <fullName evidence="1">Uncharacterized protein</fullName>
    </submittedName>
</protein>
<feature type="non-terminal residue" evidence="1">
    <location>
        <position position="1"/>
    </location>
</feature>
<dbReference type="EMBL" id="JABMIG020000449">
    <property type="protein sequence ID" value="KAL3777365.1"/>
    <property type="molecule type" value="Genomic_DNA"/>
</dbReference>
<sequence length="84" mass="9287">NIVSLWNTFFTDLTYNRQEKMNVDVKEFQNEVTVVRANGRSQSWVEAGLGPGQSYSRSIVDGSGLSLEIVVCERVAGTPDYAVS</sequence>
<dbReference type="Proteomes" id="UP001516023">
    <property type="component" value="Unassembled WGS sequence"/>
</dbReference>
<organism evidence="1 2">
    <name type="scientific">Cyclotella cryptica</name>
    <dbReference type="NCBI Taxonomy" id="29204"/>
    <lineage>
        <taxon>Eukaryota</taxon>
        <taxon>Sar</taxon>
        <taxon>Stramenopiles</taxon>
        <taxon>Ochrophyta</taxon>
        <taxon>Bacillariophyta</taxon>
        <taxon>Coscinodiscophyceae</taxon>
        <taxon>Thalassiosirophycidae</taxon>
        <taxon>Stephanodiscales</taxon>
        <taxon>Stephanodiscaceae</taxon>
        <taxon>Cyclotella</taxon>
    </lineage>
</organism>
<reference evidence="1 2" key="1">
    <citation type="journal article" date="2020" name="G3 (Bethesda)">
        <title>Improved Reference Genome for Cyclotella cryptica CCMP332, a Model for Cell Wall Morphogenesis, Salinity Adaptation, and Lipid Production in Diatoms (Bacillariophyta).</title>
        <authorList>
            <person name="Roberts W.R."/>
            <person name="Downey K.M."/>
            <person name="Ruck E.C."/>
            <person name="Traller J.C."/>
            <person name="Alverson A.J."/>
        </authorList>
    </citation>
    <scope>NUCLEOTIDE SEQUENCE [LARGE SCALE GENOMIC DNA]</scope>
    <source>
        <strain evidence="1 2">CCMP332</strain>
    </source>
</reference>
<accession>A0ABD3NMW7</accession>
<proteinExistence type="predicted"/>